<protein>
    <submittedName>
        <fullName evidence="1">ABC transporter substrate-binding protein</fullName>
    </submittedName>
</protein>
<dbReference type="EMBL" id="CP068393">
    <property type="protein sequence ID" value="QUC66678.1"/>
    <property type="molecule type" value="Genomic_DNA"/>
</dbReference>
<reference evidence="1" key="1">
    <citation type="submission" date="2021-01" db="EMBL/GenBank/DDBJ databases">
        <title>Complete genome sequence of Clostridiales bacterium R-7.</title>
        <authorList>
            <person name="Mahoney-Kurpe S.C."/>
            <person name="Palevich N."/>
            <person name="Koike S."/>
            <person name="Moon C.D."/>
            <person name="Attwood G.T."/>
        </authorList>
    </citation>
    <scope>NUCLEOTIDE SEQUENCE</scope>
    <source>
        <strain evidence="1">R-7</strain>
    </source>
</reference>
<organism evidence="1 2">
    <name type="scientific">Aristaeella hokkaidonensis</name>
    <dbReference type="NCBI Taxonomy" id="3046382"/>
    <lineage>
        <taxon>Bacteria</taxon>
        <taxon>Bacillati</taxon>
        <taxon>Bacillota</taxon>
        <taxon>Clostridia</taxon>
        <taxon>Eubacteriales</taxon>
        <taxon>Aristaeellaceae</taxon>
        <taxon>Aristaeella</taxon>
    </lineage>
</organism>
<evidence type="ECO:0000313" key="1">
    <source>
        <dbReference type="EMBL" id="QUC66678.1"/>
    </source>
</evidence>
<gene>
    <name evidence="1" type="ORF">JYE49_12600</name>
</gene>
<keyword evidence="2" id="KW-1185">Reference proteome</keyword>
<dbReference type="Proteomes" id="UP000682782">
    <property type="component" value="Chromosome"/>
</dbReference>
<proteinExistence type="predicted"/>
<evidence type="ECO:0000313" key="2">
    <source>
        <dbReference type="Proteomes" id="UP000682782"/>
    </source>
</evidence>
<accession>A0AC61N6F8</accession>
<name>A0AC61N6F8_9FIRM</name>
<sequence length="505" mass="56434">MKTLTRTVALVMILLFVLTAAACAEGWNGTITIVQSSDVIGFDPTASTDTNNKNVLKNMVSRLYETDDYFNPVPVLAQSYTQVDDYTWEFKIAQGVQFHDGSILKVEDVIYSLERAKEKSSSGKTLLGPVEKFEKIDDETLRITTSTVYGSLLTALSNSACTILSQAWIEKAEAGECDWDEVIKNGATGRYILGNRDIGNQCVLLKNDNYFDPDDAAQNDKLIFRIIPEATTRTIMVQTGEADVNVNFDTAAMADCLIDPNVEVLEHESSTIYYIALNCEKGPFTNKQLRQAVAWAINRSDCLEVGYNGYGKVWSNVWAPTVYGAKDDPYTYDMEKAAALVTASGYAGQEIKACVKTDAEERIAQVVQAYLGMVGINMSYTRIDNTILTEVMSNNEYDMAFDYTAFYNDPELFVGRQFQASGIGAKNYAHYTNSTVDELMEKAKATLNEEERAEIYHQINTILCDDCPWIGMFNSNLYALARTGIIGVNINVETTYWYNTIRYEK</sequence>